<protein>
    <submittedName>
        <fullName evidence="1">Uncharacterized protein</fullName>
    </submittedName>
</protein>
<evidence type="ECO:0000313" key="2">
    <source>
        <dbReference type="Proteomes" id="UP000003678"/>
    </source>
</evidence>
<dbReference type="AlphaFoldDB" id="C0G970"/>
<sequence>MKNNLHHRKMRQDKSAGQALAVPLMAIVQVRLRDCVLAGTL</sequence>
<evidence type="ECO:0000313" key="1">
    <source>
        <dbReference type="EMBL" id="EEH13484.1"/>
    </source>
</evidence>
<gene>
    <name evidence="1" type="ORF">BCETI_6000428</name>
</gene>
<proteinExistence type="predicted"/>
<accession>C0G970</accession>
<name>C0G970_9HYPH</name>
<reference evidence="1 2" key="1">
    <citation type="submission" date="2009-03" db="EMBL/GenBank/DDBJ databases">
        <authorList>
            <person name="Setubal J.C."/>
            <person name="Boyle S."/>
            <person name="Crasta O.R."/>
            <person name="Gillespie J.J."/>
            <person name="Kenyon R.W."/>
            <person name="Lu J."/>
            <person name="Mane S."/>
            <person name="Nagrani S."/>
            <person name="Shallom J.M."/>
            <person name="Shallom S."/>
            <person name="Shukla M."/>
            <person name="Snyder E.E."/>
            <person name="Sobral B.W."/>
            <person name="Wattam A.R."/>
            <person name="Will R."/>
            <person name="Williams K."/>
            <person name="Yoo H."/>
            <person name="Bruce D.H."/>
            <person name="Detter C."/>
            <person name="Munk C."/>
            <person name="Brettin T.S."/>
            <person name="Ficht T."/>
        </authorList>
    </citation>
    <scope>NUCLEOTIDE SEQUENCE [LARGE SCALE GENOMIC DNA]</scope>
    <source>
        <strain evidence="1 2">Cudo</strain>
    </source>
</reference>
<organism evidence="1 2">
    <name type="scientific">Brucella ceti str. Cudo</name>
    <dbReference type="NCBI Taxonomy" id="595497"/>
    <lineage>
        <taxon>Bacteria</taxon>
        <taxon>Pseudomonadati</taxon>
        <taxon>Pseudomonadota</taxon>
        <taxon>Alphaproteobacteria</taxon>
        <taxon>Hyphomicrobiales</taxon>
        <taxon>Brucellaceae</taxon>
        <taxon>Brucella/Ochrobactrum group</taxon>
        <taxon>Brucella</taxon>
    </lineage>
</organism>
<comment type="caution">
    <text evidence="1">The sequence shown here is derived from an EMBL/GenBank/DDBJ whole genome shotgun (WGS) entry which is preliminary data.</text>
</comment>
<dbReference type="Proteomes" id="UP000003678">
    <property type="component" value="Unassembled WGS sequence"/>
</dbReference>
<dbReference type="EMBL" id="ACJD01000006">
    <property type="protein sequence ID" value="EEH13484.1"/>
    <property type="molecule type" value="Genomic_DNA"/>
</dbReference>